<proteinExistence type="predicted"/>
<dbReference type="HOGENOM" id="CLU_2250259_0_0_1"/>
<sequence>MMQFVSKVRVRLRLLGPAASFPSLVTKILSSARSSSKSSRRSCRQGPNIAVPRSGASAGQEKPRSRLNMHTVDATTPPALSSGSMPITRRRSRKTIRYAPGNSA</sequence>
<reference evidence="2" key="1">
    <citation type="submission" date="2011-10" db="EMBL/GenBank/DDBJ databases">
        <title>The Genome Sequence of Fusarium oxysporum HDV247.</title>
        <authorList>
            <consortium name="The Broad Institute Genome Sequencing Platform"/>
            <person name="Ma L.-J."/>
            <person name="Gale L.R."/>
            <person name="Schwartz D.C."/>
            <person name="Zhou S."/>
            <person name="Corby-Kistler H."/>
            <person name="Young S.K."/>
            <person name="Zeng Q."/>
            <person name="Gargeya S."/>
            <person name="Fitzgerald M."/>
            <person name="Haas B."/>
            <person name="Abouelleil A."/>
            <person name="Alvarado L."/>
            <person name="Arachchi H.M."/>
            <person name="Berlin A."/>
            <person name="Brown A."/>
            <person name="Chapman S.B."/>
            <person name="Chen Z."/>
            <person name="Dunbar C."/>
            <person name="Freedman E."/>
            <person name="Gearin G."/>
            <person name="Goldberg J."/>
            <person name="Griggs A."/>
            <person name="Gujja S."/>
            <person name="Heiman D."/>
            <person name="Howarth C."/>
            <person name="Larson L."/>
            <person name="Lui A."/>
            <person name="MacDonald P.J.P."/>
            <person name="Montmayeur A."/>
            <person name="Murphy C."/>
            <person name="Neiman D."/>
            <person name="Pearson M."/>
            <person name="Priest M."/>
            <person name="Roberts A."/>
            <person name="Saif S."/>
            <person name="Shea T."/>
            <person name="Shenoy N."/>
            <person name="Sisk P."/>
            <person name="Stolte C."/>
            <person name="Sykes S."/>
            <person name="Wortman J."/>
            <person name="Nusbaum C."/>
            <person name="Birren B."/>
        </authorList>
    </citation>
    <scope>NUCLEOTIDE SEQUENCE [LARGE SCALE GENOMIC DNA]</scope>
    <source>
        <strain evidence="2">HDV247</strain>
    </source>
</reference>
<feature type="region of interest" description="Disordered" evidence="1">
    <location>
        <begin position="31"/>
        <end position="104"/>
    </location>
</feature>
<name>W9QEZ1_FUSOX</name>
<dbReference type="Proteomes" id="UP000030751">
    <property type="component" value="Unassembled WGS sequence"/>
</dbReference>
<evidence type="ECO:0000256" key="1">
    <source>
        <dbReference type="SAM" id="MobiDB-lite"/>
    </source>
</evidence>
<dbReference type="EMBL" id="JH650968">
    <property type="protein sequence ID" value="EXA53716.1"/>
    <property type="molecule type" value="Genomic_DNA"/>
</dbReference>
<gene>
    <name evidence="2" type="ORF">FOVG_01433</name>
</gene>
<reference evidence="2" key="2">
    <citation type="submission" date="2012-05" db="EMBL/GenBank/DDBJ databases">
        <title>Annotation of the Genome Sequence of Fusarium oxysporum HDV247.</title>
        <authorList>
            <consortium name="The Broad Institute Genomics Platform"/>
            <person name="Ma L.-J."/>
            <person name="Corby-Kistler H."/>
            <person name="Broz K."/>
            <person name="Gale L.R."/>
            <person name="Jonkers W."/>
            <person name="O'Donnell K."/>
            <person name="Ploetz R."/>
            <person name="Steinberg C."/>
            <person name="Schwartz D.C."/>
            <person name="VanEtten H."/>
            <person name="Zhou S."/>
            <person name="Young S.K."/>
            <person name="Zeng Q."/>
            <person name="Gargeya S."/>
            <person name="Fitzgerald M."/>
            <person name="Abouelleil A."/>
            <person name="Alvarado L."/>
            <person name="Chapman S.B."/>
            <person name="Gainer-Dewar J."/>
            <person name="Goldberg J."/>
            <person name="Griggs A."/>
            <person name="Gujja S."/>
            <person name="Hansen M."/>
            <person name="Howarth C."/>
            <person name="Imamovic A."/>
            <person name="Ireland A."/>
            <person name="Larimer J."/>
            <person name="McCowan C."/>
            <person name="Murphy C."/>
            <person name="Pearson M."/>
            <person name="Poon T.W."/>
            <person name="Priest M."/>
            <person name="Roberts A."/>
            <person name="Saif S."/>
            <person name="Shea T."/>
            <person name="Sykes S."/>
            <person name="Wortman J."/>
            <person name="Nusbaum C."/>
            <person name="Birren B."/>
        </authorList>
    </citation>
    <scope>NUCLEOTIDE SEQUENCE</scope>
    <source>
        <strain evidence="2">HDV247</strain>
    </source>
</reference>
<evidence type="ECO:0000313" key="2">
    <source>
        <dbReference type="EMBL" id="EXA53716.1"/>
    </source>
</evidence>
<organism evidence="2">
    <name type="scientific">Fusarium oxysporum f. sp. pisi HDV247</name>
    <dbReference type="NCBI Taxonomy" id="1080344"/>
    <lineage>
        <taxon>Eukaryota</taxon>
        <taxon>Fungi</taxon>
        <taxon>Dikarya</taxon>
        <taxon>Ascomycota</taxon>
        <taxon>Pezizomycotina</taxon>
        <taxon>Sordariomycetes</taxon>
        <taxon>Hypocreomycetidae</taxon>
        <taxon>Hypocreales</taxon>
        <taxon>Nectriaceae</taxon>
        <taxon>Fusarium</taxon>
        <taxon>Fusarium oxysporum species complex</taxon>
    </lineage>
</organism>
<accession>W9QEZ1</accession>
<protein>
    <submittedName>
        <fullName evidence="2">Uncharacterized protein</fullName>
    </submittedName>
</protein>
<dbReference type="AlphaFoldDB" id="W9QEZ1"/>